<gene>
    <name evidence="7" type="ORF">GPECTOR_1g641</name>
</gene>
<dbReference type="OrthoDB" id="10256233at2759"/>
<evidence type="ECO:0000256" key="4">
    <source>
        <dbReference type="ARBA" id="ARBA00022840"/>
    </source>
</evidence>
<proteinExistence type="predicted"/>
<dbReference type="EMBL" id="LSYV01000002">
    <property type="protein sequence ID" value="KXZ56712.1"/>
    <property type="molecule type" value="Genomic_DNA"/>
</dbReference>
<name>A0A150H3U4_GONPE</name>
<dbReference type="GO" id="GO:0003724">
    <property type="term" value="F:RNA helicase activity"/>
    <property type="evidence" value="ECO:0007669"/>
    <property type="project" value="TreeGrafter"/>
</dbReference>
<organism evidence="7 8">
    <name type="scientific">Gonium pectorale</name>
    <name type="common">Green alga</name>
    <dbReference type="NCBI Taxonomy" id="33097"/>
    <lineage>
        <taxon>Eukaryota</taxon>
        <taxon>Viridiplantae</taxon>
        <taxon>Chlorophyta</taxon>
        <taxon>core chlorophytes</taxon>
        <taxon>Chlorophyceae</taxon>
        <taxon>CS clade</taxon>
        <taxon>Chlamydomonadales</taxon>
        <taxon>Volvocaceae</taxon>
        <taxon>Gonium</taxon>
    </lineage>
</organism>
<dbReference type="SMART" id="SM00490">
    <property type="entry name" value="HELICc"/>
    <property type="match status" value="1"/>
</dbReference>
<evidence type="ECO:0000256" key="1">
    <source>
        <dbReference type="ARBA" id="ARBA00022741"/>
    </source>
</evidence>
<dbReference type="Gene3D" id="3.40.50.300">
    <property type="entry name" value="P-loop containing nucleotide triphosphate hydrolases"/>
    <property type="match status" value="2"/>
</dbReference>
<sequence length="438" mass="47515">MRRYHALVLCPNTTLCQQVVAAVSSLRGADGKQLVTASHINSSNPPPFDAPDVIVATPAGLLTILNDAGGAYGWLWTEEGMQARVRHVVLDEADLLLGNAYSKATQRLLTLFKVGDRRRVEARLFEELGIADKAEFDKLPRAIQQAAWQGGVPAMLAAGYKSRRALDPDAKYGPYWRRQYIYSAATMPTITYSDVGSQIQKMHPDAVWVSTELLHQSKPQVQHAWHQVSDESFGRILVEAVRSDPDYQAGRGKTLIFAADGAAANAVSEVLSGSSVQHVVYHKSRTMAEQAEALETLRTQQGAVMVCTDAAARGLDVQGIAHVVQADFAANAIDFIHRIGRTARAGQGGRVTSLYRNQNQALVEVLRGYIADGVPLEAAFSRARSFSKKLKRAGGVFVPRGVPLQRGKVNQQKEGPAEDEGGAMAARREAVRPAADVV</sequence>
<evidence type="ECO:0000256" key="5">
    <source>
        <dbReference type="SAM" id="MobiDB-lite"/>
    </source>
</evidence>
<protein>
    <recommendedName>
        <fullName evidence="6">Helicase C-terminal domain-containing protein</fullName>
    </recommendedName>
</protein>
<evidence type="ECO:0000259" key="6">
    <source>
        <dbReference type="PROSITE" id="PS51194"/>
    </source>
</evidence>
<dbReference type="Proteomes" id="UP000075714">
    <property type="component" value="Unassembled WGS sequence"/>
</dbReference>
<dbReference type="InterPro" id="IPR050079">
    <property type="entry name" value="DEAD_box_RNA_helicase"/>
</dbReference>
<evidence type="ECO:0000313" key="7">
    <source>
        <dbReference type="EMBL" id="KXZ56712.1"/>
    </source>
</evidence>
<dbReference type="GO" id="GO:0005829">
    <property type="term" value="C:cytosol"/>
    <property type="evidence" value="ECO:0007669"/>
    <property type="project" value="TreeGrafter"/>
</dbReference>
<dbReference type="InterPro" id="IPR011545">
    <property type="entry name" value="DEAD/DEAH_box_helicase_dom"/>
</dbReference>
<evidence type="ECO:0000313" key="8">
    <source>
        <dbReference type="Proteomes" id="UP000075714"/>
    </source>
</evidence>
<dbReference type="GO" id="GO:0003676">
    <property type="term" value="F:nucleic acid binding"/>
    <property type="evidence" value="ECO:0007669"/>
    <property type="project" value="InterPro"/>
</dbReference>
<keyword evidence="3" id="KW-0347">Helicase</keyword>
<evidence type="ECO:0000256" key="2">
    <source>
        <dbReference type="ARBA" id="ARBA00022801"/>
    </source>
</evidence>
<keyword evidence="4" id="KW-0067">ATP-binding</keyword>
<dbReference type="Pfam" id="PF00270">
    <property type="entry name" value="DEAD"/>
    <property type="match status" value="1"/>
</dbReference>
<dbReference type="GO" id="GO:0005524">
    <property type="term" value="F:ATP binding"/>
    <property type="evidence" value="ECO:0007669"/>
    <property type="project" value="UniProtKB-KW"/>
</dbReference>
<dbReference type="GO" id="GO:0016787">
    <property type="term" value="F:hydrolase activity"/>
    <property type="evidence" value="ECO:0007669"/>
    <property type="project" value="UniProtKB-KW"/>
</dbReference>
<accession>A0A150H3U4</accession>
<dbReference type="CDD" id="cd18787">
    <property type="entry name" value="SF2_C_DEAD"/>
    <property type="match status" value="1"/>
</dbReference>
<dbReference type="SUPFAM" id="SSF52540">
    <property type="entry name" value="P-loop containing nucleoside triphosphate hydrolases"/>
    <property type="match status" value="1"/>
</dbReference>
<keyword evidence="8" id="KW-1185">Reference proteome</keyword>
<dbReference type="PANTHER" id="PTHR47959:SF1">
    <property type="entry name" value="ATP-DEPENDENT RNA HELICASE DBPA"/>
    <property type="match status" value="1"/>
</dbReference>
<dbReference type="STRING" id="33097.A0A150H3U4"/>
<dbReference type="InterPro" id="IPR001650">
    <property type="entry name" value="Helicase_C-like"/>
</dbReference>
<keyword evidence="2" id="KW-0378">Hydrolase</keyword>
<dbReference type="PANTHER" id="PTHR47959">
    <property type="entry name" value="ATP-DEPENDENT RNA HELICASE RHLE-RELATED"/>
    <property type="match status" value="1"/>
</dbReference>
<dbReference type="PROSITE" id="PS51194">
    <property type="entry name" value="HELICASE_CTER"/>
    <property type="match status" value="1"/>
</dbReference>
<dbReference type="Pfam" id="PF00271">
    <property type="entry name" value="Helicase_C"/>
    <property type="match status" value="1"/>
</dbReference>
<dbReference type="InterPro" id="IPR027417">
    <property type="entry name" value="P-loop_NTPase"/>
</dbReference>
<reference evidence="8" key="1">
    <citation type="journal article" date="2016" name="Nat. Commun.">
        <title>The Gonium pectorale genome demonstrates co-option of cell cycle regulation during the evolution of multicellularity.</title>
        <authorList>
            <person name="Hanschen E.R."/>
            <person name="Marriage T.N."/>
            <person name="Ferris P.J."/>
            <person name="Hamaji T."/>
            <person name="Toyoda A."/>
            <person name="Fujiyama A."/>
            <person name="Neme R."/>
            <person name="Noguchi H."/>
            <person name="Minakuchi Y."/>
            <person name="Suzuki M."/>
            <person name="Kawai-Toyooka H."/>
            <person name="Smith D.R."/>
            <person name="Sparks H."/>
            <person name="Anderson J."/>
            <person name="Bakaric R."/>
            <person name="Luria V."/>
            <person name="Karger A."/>
            <person name="Kirschner M.W."/>
            <person name="Durand P.M."/>
            <person name="Michod R.E."/>
            <person name="Nozaki H."/>
            <person name="Olson B.J."/>
        </authorList>
    </citation>
    <scope>NUCLEOTIDE SEQUENCE [LARGE SCALE GENOMIC DNA]</scope>
    <source>
        <strain evidence="8">NIES-2863</strain>
    </source>
</reference>
<feature type="domain" description="Helicase C-terminal" evidence="6">
    <location>
        <begin position="233"/>
        <end position="382"/>
    </location>
</feature>
<dbReference type="AlphaFoldDB" id="A0A150H3U4"/>
<feature type="region of interest" description="Disordered" evidence="5">
    <location>
        <begin position="407"/>
        <end position="438"/>
    </location>
</feature>
<comment type="caution">
    <text evidence="7">The sequence shown here is derived from an EMBL/GenBank/DDBJ whole genome shotgun (WGS) entry which is preliminary data.</text>
</comment>
<evidence type="ECO:0000256" key="3">
    <source>
        <dbReference type="ARBA" id="ARBA00022806"/>
    </source>
</evidence>
<keyword evidence="1" id="KW-0547">Nucleotide-binding</keyword>